<evidence type="ECO:0008006" key="4">
    <source>
        <dbReference type="Google" id="ProtNLM"/>
    </source>
</evidence>
<protein>
    <recommendedName>
        <fullName evidence="4">HypA protein</fullName>
    </recommendedName>
</protein>
<keyword evidence="3" id="KW-1185">Reference proteome</keyword>
<accession>A0AAE1IAX9</accession>
<dbReference type="InterPro" id="IPR025337">
    <property type="entry name" value="Questin_oxidase-like"/>
</dbReference>
<dbReference type="Pfam" id="PF14027">
    <property type="entry name" value="Questin_oxidase"/>
    <property type="match status" value="1"/>
</dbReference>
<keyword evidence="1" id="KW-0560">Oxidoreductase</keyword>
<dbReference type="PANTHER" id="PTHR35870">
    <property type="entry name" value="PROTEIN, PUTATIVE (AFU_ORTHOLOGUE AFUA_5G03330)-RELATED"/>
    <property type="match status" value="1"/>
</dbReference>
<evidence type="ECO:0000256" key="1">
    <source>
        <dbReference type="ARBA" id="ARBA00023002"/>
    </source>
</evidence>
<dbReference type="Proteomes" id="UP001273209">
    <property type="component" value="Unassembled WGS sequence"/>
</dbReference>
<dbReference type="EMBL" id="JAWRVG010000028">
    <property type="protein sequence ID" value="KAK4069756.1"/>
    <property type="molecule type" value="Genomic_DNA"/>
</dbReference>
<dbReference type="GeneID" id="87921464"/>
<evidence type="ECO:0000313" key="2">
    <source>
        <dbReference type="EMBL" id="KAK4069756.1"/>
    </source>
</evidence>
<sequence length="448" mass="50763">MATPWQIRVPTTDTGLLRWAQTDESAAKVSELLQKDLESHHVFFNAEGFHNHIVHLLLSLYATGASPSVLEQAYAENHSYQIKAMNTHPDVVKELKSGWSADCPYLGKGKYYPDFLKFFQDEIDEKGWDKVLLEYVFKGDERSEAIFGRLFAGFLHPLIQLMYGIEWHQPAIVAEGLAQAAVHENRVGAFLTKVEQAAASSRPQKTPLPELFESVRQYSEKLAASARFGDSNKVYDGVFVRAPDEALGFLKQIRVGEDELDERLAEMVHSCAYVAATAAFHPPNVPKFDFFLIHHLNSSPFFVTLLSFTWLTPAQKARILEWKIRLDIVQYIARGCPPLRLDALQSFTPKDGTVASATKPEDLLPRFHEILDDGHTIKVVRAFFIAQKLSRKFADRPWIRIADDETWLKMHQVLLQSTEGPQEPAMWVRSAGFDDAWQNVPKEADGKL</sequence>
<evidence type="ECO:0000313" key="3">
    <source>
        <dbReference type="Proteomes" id="UP001273209"/>
    </source>
</evidence>
<proteinExistence type="predicted"/>
<dbReference type="GO" id="GO:0016491">
    <property type="term" value="F:oxidoreductase activity"/>
    <property type="evidence" value="ECO:0007669"/>
    <property type="project" value="UniProtKB-KW"/>
</dbReference>
<dbReference type="RefSeq" id="XP_062754214.1">
    <property type="nucleotide sequence ID" value="XM_062901559.1"/>
</dbReference>
<name>A0AAE1IAX9_9HYPO</name>
<comment type="caution">
    <text evidence="2">The sequence shown here is derived from an EMBL/GenBank/DDBJ whole genome shotgun (WGS) entry which is preliminary data.</text>
</comment>
<dbReference type="AlphaFoldDB" id="A0AAE1IAX9"/>
<gene>
    <name evidence="2" type="ORF">Triagg1_6886</name>
</gene>
<organism evidence="2 3">
    <name type="scientific">Trichoderma aggressivum f. europaeum</name>
    <dbReference type="NCBI Taxonomy" id="173218"/>
    <lineage>
        <taxon>Eukaryota</taxon>
        <taxon>Fungi</taxon>
        <taxon>Dikarya</taxon>
        <taxon>Ascomycota</taxon>
        <taxon>Pezizomycotina</taxon>
        <taxon>Sordariomycetes</taxon>
        <taxon>Hypocreomycetidae</taxon>
        <taxon>Hypocreales</taxon>
        <taxon>Hypocreaceae</taxon>
        <taxon>Trichoderma</taxon>
    </lineage>
</organism>
<reference evidence="2" key="1">
    <citation type="submission" date="2023-11" db="EMBL/GenBank/DDBJ databases">
        <title>The genome sequences of three competitors of mushroom-forming fungi.</title>
        <authorList>
            <person name="Beijen E."/>
            <person name="Ohm R.A."/>
        </authorList>
    </citation>
    <scope>NUCLEOTIDE SEQUENCE</scope>
    <source>
        <strain evidence="2">CBS 100526</strain>
    </source>
</reference>
<dbReference type="PANTHER" id="PTHR35870:SF1">
    <property type="entry name" value="PROTEIN, PUTATIVE (AFU_ORTHOLOGUE AFUA_5G03330)-RELATED"/>
    <property type="match status" value="1"/>
</dbReference>